<evidence type="ECO:0000256" key="5">
    <source>
        <dbReference type="PROSITE-ProRule" id="PRU00169"/>
    </source>
</evidence>
<dbReference type="EMBL" id="FNGA01000005">
    <property type="protein sequence ID" value="SDL47812.1"/>
    <property type="molecule type" value="Genomic_DNA"/>
</dbReference>
<keyword evidence="9" id="KW-0418">Kinase</keyword>
<keyword evidence="10" id="KW-1185">Reference proteome</keyword>
<dbReference type="InterPro" id="IPR000014">
    <property type="entry name" value="PAS"/>
</dbReference>
<keyword evidence="6" id="KW-0812">Transmembrane</keyword>
<comment type="catalytic activity">
    <reaction evidence="1">
        <text>ATP + protein L-histidine = ADP + protein N-phospho-L-histidine.</text>
        <dbReference type="EC" id="2.7.13.3"/>
    </reaction>
</comment>
<dbReference type="Pfam" id="PF00512">
    <property type="entry name" value="HisKA"/>
    <property type="match status" value="1"/>
</dbReference>
<feature type="domain" description="Response regulatory" evidence="7">
    <location>
        <begin position="531"/>
        <end position="648"/>
    </location>
</feature>
<dbReference type="InterPro" id="IPR003661">
    <property type="entry name" value="HisK_dim/P_dom"/>
</dbReference>
<dbReference type="RefSeq" id="WP_092162610.1">
    <property type="nucleotide sequence ID" value="NZ_FNGA01000005.1"/>
</dbReference>
<proteinExistence type="predicted"/>
<dbReference type="EC" id="2.7.13.3" evidence="2"/>
<feature type="transmembrane region" description="Helical" evidence="6">
    <location>
        <begin position="30"/>
        <end position="49"/>
    </location>
</feature>
<dbReference type="Pfam" id="PF08448">
    <property type="entry name" value="PAS_4"/>
    <property type="match status" value="1"/>
</dbReference>
<dbReference type="CDD" id="cd00130">
    <property type="entry name" value="PAS"/>
    <property type="match status" value="1"/>
</dbReference>
<reference evidence="10" key="1">
    <citation type="submission" date="2016-10" db="EMBL/GenBank/DDBJ databases">
        <authorList>
            <person name="Varghese N."/>
            <person name="Submissions S."/>
        </authorList>
    </citation>
    <scope>NUCLEOTIDE SEQUENCE [LARGE SCALE GENOMIC DNA]</scope>
    <source>
        <strain evidence="10">DSM 16995</strain>
    </source>
</reference>
<dbReference type="InterPro" id="IPR013656">
    <property type="entry name" value="PAS_4"/>
</dbReference>
<dbReference type="SUPFAM" id="SSF47384">
    <property type="entry name" value="Homodimeric domain of signal transducing histidine kinase"/>
    <property type="match status" value="1"/>
</dbReference>
<dbReference type="STRING" id="246191.SAMN05660337_3042"/>
<dbReference type="Gene3D" id="3.30.450.20">
    <property type="entry name" value="PAS domain"/>
    <property type="match status" value="2"/>
</dbReference>
<evidence type="ECO:0000313" key="9">
    <source>
        <dbReference type="EMBL" id="SDL47812.1"/>
    </source>
</evidence>
<dbReference type="SMART" id="SM00091">
    <property type="entry name" value="PAS"/>
    <property type="match status" value="2"/>
</dbReference>
<protein>
    <recommendedName>
        <fullName evidence="2">histidine kinase</fullName>
        <ecNumber evidence="2">2.7.13.3</ecNumber>
    </recommendedName>
</protein>
<dbReference type="Proteomes" id="UP000199053">
    <property type="component" value="Unassembled WGS sequence"/>
</dbReference>
<keyword evidence="6" id="KW-1133">Transmembrane helix</keyword>
<evidence type="ECO:0000256" key="1">
    <source>
        <dbReference type="ARBA" id="ARBA00000085"/>
    </source>
</evidence>
<dbReference type="SUPFAM" id="SSF52172">
    <property type="entry name" value="CheY-like"/>
    <property type="match status" value="1"/>
</dbReference>
<evidence type="ECO:0000256" key="6">
    <source>
        <dbReference type="SAM" id="Phobius"/>
    </source>
</evidence>
<dbReference type="SUPFAM" id="SSF55785">
    <property type="entry name" value="PYP-like sensor domain (PAS domain)"/>
    <property type="match status" value="2"/>
</dbReference>
<dbReference type="PROSITE" id="PS50110">
    <property type="entry name" value="RESPONSE_REGULATORY"/>
    <property type="match status" value="1"/>
</dbReference>
<dbReference type="AlphaFoldDB" id="A0A1G9KDZ6"/>
<dbReference type="Gene3D" id="1.10.287.130">
    <property type="match status" value="1"/>
</dbReference>
<feature type="modified residue" description="4-aspartylphosphate" evidence="5">
    <location>
        <position position="580"/>
    </location>
</feature>
<accession>A0A1G9KDZ6</accession>
<dbReference type="InterPro" id="IPR036097">
    <property type="entry name" value="HisK_dim/P_sf"/>
</dbReference>
<dbReference type="CDD" id="cd17546">
    <property type="entry name" value="REC_hyHK_CKI1_RcsC-like"/>
    <property type="match status" value="1"/>
</dbReference>
<dbReference type="CDD" id="cd00082">
    <property type="entry name" value="HisKA"/>
    <property type="match status" value="1"/>
</dbReference>
<dbReference type="NCBIfam" id="TIGR00229">
    <property type="entry name" value="sensory_box"/>
    <property type="match status" value="2"/>
</dbReference>
<organism evidence="9 10">
    <name type="scientific">Maridesulfovibrio ferrireducens</name>
    <dbReference type="NCBI Taxonomy" id="246191"/>
    <lineage>
        <taxon>Bacteria</taxon>
        <taxon>Pseudomonadati</taxon>
        <taxon>Thermodesulfobacteriota</taxon>
        <taxon>Desulfovibrionia</taxon>
        <taxon>Desulfovibrionales</taxon>
        <taxon>Desulfovibrionaceae</taxon>
        <taxon>Maridesulfovibrio</taxon>
    </lineage>
</organism>
<keyword evidence="6" id="KW-0472">Membrane</keyword>
<feature type="domain" description="PAS" evidence="8">
    <location>
        <begin position="187"/>
        <end position="258"/>
    </location>
</feature>
<evidence type="ECO:0000256" key="2">
    <source>
        <dbReference type="ARBA" id="ARBA00012438"/>
    </source>
</evidence>
<dbReference type="PROSITE" id="PS50112">
    <property type="entry name" value="PAS"/>
    <property type="match status" value="1"/>
</dbReference>
<gene>
    <name evidence="9" type="ORF">SAMN05660337_3042</name>
</gene>
<dbReference type="InterPro" id="IPR001789">
    <property type="entry name" value="Sig_transdc_resp-reg_receiver"/>
</dbReference>
<sequence length="649" mass="71271">MQRIFYSTLFAISLLGAFLAGILHAAYPVVALICAIGAISVLIFGITLVGRAWGHRNKVNEDFYSEIMRNADVGLYRADLNGKCLYTNDCFESLSKCFSKLNKNKEQGIIFPLCEGSEKRKAFMDQLLSGGEVQGFESCVSVANEKFIHITEDAKLLFDLNGTPSGFVGVVKNISDIKRIEKELALEKSYLTAVMDNSPESVFIEDLEGKFLKVNRVFADHAGVDNPELCVGSNVYNYLSPQLSTALLDDISNVVLTGEDSSFMLSADDSQGNGLNLDVQHSLFRNSEGEPAAIIGYARKVESKVESVSDIPFCLSNLCHELRTPFVGIIGSLKALNDEDLPQSAKPYAFKALKSAERFKDALNGFLHDFSGEKSVVTGNSLFNPATAFSKILDIYIPAVELEGKSIELIITKNIPEKILGNSQELSQALFGLIGNGLSLMKGTKLVAGIDMQSLAVNKAIFSFFVTDSLSGSIEFSDNQLSNGFKDAVNKIEGEVYSQLDNNFTIGFKVETGFIVGSADEVESFASIKKSILLAEDDISSQFMMRKKLEKWGYTVRTASTGIEVLTCLKDRAYDLVLMDIQMPEMDGFEAIKTIRDNESGKERVPIVVLSGYGADINTEQMALLGINEFITKPIRMEVLKDMISKYLN</sequence>
<evidence type="ECO:0000259" key="7">
    <source>
        <dbReference type="PROSITE" id="PS50110"/>
    </source>
</evidence>
<dbReference type="PANTHER" id="PTHR45339:SF1">
    <property type="entry name" value="HYBRID SIGNAL TRANSDUCTION HISTIDINE KINASE J"/>
    <property type="match status" value="1"/>
</dbReference>
<dbReference type="InterPro" id="IPR035965">
    <property type="entry name" value="PAS-like_dom_sf"/>
</dbReference>
<evidence type="ECO:0000313" key="10">
    <source>
        <dbReference type="Proteomes" id="UP000199053"/>
    </source>
</evidence>
<keyword evidence="9" id="KW-0808">Transferase</keyword>
<dbReference type="PANTHER" id="PTHR45339">
    <property type="entry name" value="HYBRID SIGNAL TRANSDUCTION HISTIDINE KINASE J"/>
    <property type="match status" value="1"/>
</dbReference>
<dbReference type="InterPro" id="IPR011006">
    <property type="entry name" value="CheY-like_superfamily"/>
</dbReference>
<dbReference type="SMART" id="SM00448">
    <property type="entry name" value="REC"/>
    <property type="match status" value="1"/>
</dbReference>
<keyword evidence="3 5" id="KW-0597">Phosphoprotein</keyword>
<keyword evidence="4" id="KW-0902">Two-component regulatory system</keyword>
<evidence type="ECO:0000256" key="4">
    <source>
        <dbReference type="ARBA" id="ARBA00023012"/>
    </source>
</evidence>
<evidence type="ECO:0000256" key="3">
    <source>
        <dbReference type="ARBA" id="ARBA00022553"/>
    </source>
</evidence>
<name>A0A1G9KDZ6_9BACT</name>
<dbReference type="GO" id="GO:0000155">
    <property type="term" value="F:phosphorelay sensor kinase activity"/>
    <property type="evidence" value="ECO:0007669"/>
    <property type="project" value="InterPro"/>
</dbReference>
<evidence type="ECO:0000259" key="8">
    <source>
        <dbReference type="PROSITE" id="PS50112"/>
    </source>
</evidence>
<dbReference type="Pfam" id="PF00072">
    <property type="entry name" value="Response_reg"/>
    <property type="match status" value="1"/>
</dbReference>
<dbReference type="OrthoDB" id="9796457at2"/>
<dbReference type="Gene3D" id="3.40.50.2300">
    <property type="match status" value="1"/>
</dbReference>